<protein>
    <submittedName>
        <fullName evidence="1">Uncharacterized protein</fullName>
    </submittedName>
</protein>
<keyword evidence="2" id="KW-1185">Reference proteome</keyword>
<accession>A0AA36GZ66</accession>
<name>A0AA36GZ66_CYLNA</name>
<organism evidence="1 2">
    <name type="scientific">Cylicocyclus nassatus</name>
    <name type="common">Nematode worm</name>
    <dbReference type="NCBI Taxonomy" id="53992"/>
    <lineage>
        <taxon>Eukaryota</taxon>
        <taxon>Metazoa</taxon>
        <taxon>Ecdysozoa</taxon>
        <taxon>Nematoda</taxon>
        <taxon>Chromadorea</taxon>
        <taxon>Rhabditida</taxon>
        <taxon>Rhabditina</taxon>
        <taxon>Rhabditomorpha</taxon>
        <taxon>Strongyloidea</taxon>
        <taxon>Strongylidae</taxon>
        <taxon>Cylicocyclus</taxon>
    </lineage>
</organism>
<evidence type="ECO:0000313" key="2">
    <source>
        <dbReference type="Proteomes" id="UP001176961"/>
    </source>
</evidence>
<comment type="caution">
    <text evidence="1">The sequence shown here is derived from an EMBL/GenBank/DDBJ whole genome shotgun (WGS) entry which is preliminary data.</text>
</comment>
<reference evidence="1" key="1">
    <citation type="submission" date="2023-07" db="EMBL/GenBank/DDBJ databases">
        <authorList>
            <consortium name="CYATHOMIX"/>
        </authorList>
    </citation>
    <scope>NUCLEOTIDE SEQUENCE</scope>
    <source>
        <strain evidence="1">N/A</strain>
    </source>
</reference>
<gene>
    <name evidence="1" type="ORF">CYNAS_LOCUS12805</name>
</gene>
<dbReference type="AlphaFoldDB" id="A0AA36GZ66"/>
<evidence type="ECO:0000313" key="1">
    <source>
        <dbReference type="EMBL" id="CAJ0600822.1"/>
    </source>
</evidence>
<sequence length="237" mass="26948">MLRRATCHAISITAVRYSVASAATSEVVDSVKEPYVDFEENVRPNPHLSLFPSPKVVVPTFELTRRLGTVFSQTIYQIFFERSYNKEGLVRAANEGVSVLGECIANEEWNRMSFIATKALVEQTQFARKRCTPDQLALLRFSPDDAVLSFIHSSFLSARDFRNRKAEQGIVSIYFTIASFIRKNQSVPWEATLPQLLAKYRKDVIVSNVTFARNISPLGQWRATGVNFFELDDINRQ</sequence>
<dbReference type="Proteomes" id="UP001176961">
    <property type="component" value="Unassembled WGS sequence"/>
</dbReference>
<proteinExistence type="predicted"/>
<dbReference type="EMBL" id="CATQJL010000305">
    <property type="protein sequence ID" value="CAJ0600822.1"/>
    <property type="molecule type" value="Genomic_DNA"/>
</dbReference>